<dbReference type="Proteomes" id="UP000800039">
    <property type="component" value="Unassembled WGS sequence"/>
</dbReference>
<dbReference type="PANTHER" id="PTHR21310:SF48">
    <property type="entry name" value="AMINOGLYCOSIDE PHOSPHOTRANSFERASE DOMAIN-CONTAINING PROTEIN"/>
    <property type="match status" value="1"/>
</dbReference>
<dbReference type="InterPro" id="IPR011009">
    <property type="entry name" value="Kinase-like_dom_sf"/>
</dbReference>
<evidence type="ECO:0000313" key="2">
    <source>
        <dbReference type="Proteomes" id="UP000800039"/>
    </source>
</evidence>
<evidence type="ECO:0008006" key="3">
    <source>
        <dbReference type="Google" id="ProtNLM"/>
    </source>
</evidence>
<proteinExistence type="predicted"/>
<comment type="caution">
    <text evidence="1">The sequence shown here is derived from an EMBL/GenBank/DDBJ whole genome shotgun (WGS) entry which is preliminary data.</text>
</comment>
<reference evidence="1" key="1">
    <citation type="submission" date="2020-01" db="EMBL/GenBank/DDBJ databases">
        <authorList>
            <consortium name="DOE Joint Genome Institute"/>
            <person name="Haridas S."/>
            <person name="Albert R."/>
            <person name="Binder M."/>
            <person name="Bloem J."/>
            <person name="Labutti K."/>
            <person name="Salamov A."/>
            <person name="Andreopoulos B."/>
            <person name="Baker S.E."/>
            <person name="Barry K."/>
            <person name="Bills G."/>
            <person name="Bluhm B.H."/>
            <person name="Cannon C."/>
            <person name="Castanera R."/>
            <person name="Culley D.E."/>
            <person name="Daum C."/>
            <person name="Ezra D."/>
            <person name="Gonzalez J.B."/>
            <person name="Henrissat B."/>
            <person name="Kuo A."/>
            <person name="Liang C."/>
            <person name="Lipzen A."/>
            <person name="Lutzoni F."/>
            <person name="Magnuson J."/>
            <person name="Mondo S."/>
            <person name="Nolan M."/>
            <person name="Ohm R."/>
            <person name="Pangilinan J."/>
            <person name="Park H.-J."/>
            <person name="Ramirez L."/>
            <person name="Alfaro M."/>
            <person name="Sun H."/>
            <person name="Tritt A."/>
            <person name="Yoshinaga Y."/>
            <person name="Zwiers L.-H."/>
            <person name="Turgeon B.G."/>
            <person name="Goodwin S.B."/>
            <person name="Spatafora J.W."/>
            <person name="Crous P.W."/>
            <person name="Grigoriev I.V."/>
        </authorList>
    </citation>
    <scope>NUCLEOTIDE SEQUENCE</scope>
    <source>
        <strain evidence="1">CBS 394.84</strain>
    </source>
</reference>
<name>A0A9P4GI50_9PLEO</name>
<dbReference type="OrthoDB" id="4177236at2759"/>
<sequence>MRSKAEVFQEHFNVRTYEEASNIYQANSDSGPRLPLSSCTKLTLPYEASSHPGIPSFEEIAIGMKNNKISERFGYRDENCKVRVPKLYALFSRGGDIHPPYYMVMEFIEGELMNYKKWVSLSSEQREKVHCKISEQLQLLRSVPSEGYYGRVKTQGFYPQITFVQTDGEQIRGPYRSYEDLLSAMHAAAEIQGGITISSENDPEVYTPEQKLHLSEFKFRLGKCSGHEPKLTHVDPGMQNWVVRPLDGSMQSASDYEVTFIDWGGLGWFPAWVQMASFDTAIRGTFYDKTTGFDENEENRFLARVAQGLEESYAEAREFYGKVFESCSYGIY</sequence>
<dbReference type="EMBL" id="ML976616">
    <property type="protein sequence ID" value="KAF1845606.1"/>
    <property type="molecule type" value="Genomic_DNA"/>
</dbReference>
<dbReference type="RefSeq" id="XP_040788169.1">
    <property type="nucleotide sequence ID" value="XM_040930206.1"/>
</dbReference>
<organism evidence="1 2">
    <name type="scientific">Cucurbitaria berberidis CBS 394.84</name>
    <dbReference type="NCBI Taxonomy" id="1168544"/>
    <lineage>
        <taxon>Eukaryota</taxon>
        <taxon>Fungi</taxon>
        <taxon>Dikarya</taxon>
        <taxon>Ascomycota</taxon>
        <taxon>Pezizomycotina</taxon>
        <taxon>Dothideomycetes</taxon>
        <taxon>Pleosporomycetidae</taxon>
        <taxon>Pleosporales</taxon>
        <taxon>Pleosporineae</taxon>
        <taxon>Cucurbitariaceae</taxon>
        <taxon>Cucurbitaria</taxon>
    </lineage>
</organism>
<keyword evidence="2" id="KW-1185">Reference proteome</keyword>
<gene>
    <name evidence="1" type="ORF">K460DRAFT_312167</name>
</gene>
<dbReference type="InterPro" id="IPR051678">
    <property type="entry name" value="AGP_Transferase"/>
</dbReference>
<evidence type="ECO:0000313" key="1">
    <source>
        <dbReference type="EMBL" id="KAF1845606.1"/>
    </source>
</evidence>
<protein>
    <recommendedName>
        <fullName evidence="3">Aminoglycoside phosphotransferase domain-containing protein</fullName>
    </recommendedName>
</protein>
<dbReference type="PANTHER" id="PTHR21310">
    <property type="entry name" value="AMINOGLYCOSIDE PHOSPHOTRANSFERASE-RELATED-RELATED"/>
    <property type="match status" value="1"/>
</dbReference>
<dbReference type="SUPFAM" id="SSF56112">
    <property type="entry name" value="Protein kinase-like (PK-like)"/>
    <property type="match status" value="1"/>
</dbReference>
<accession>A0A9P4GI50</accession>
<dbReference type="GeneID" id="63847458"/>
<dbReference type="AlphaFoldDB" id="A0A9P4GI50"/>